<reference evidence="1 2" key="1">
    <citation type="submission" date="2018-08" db="EMBL/GenBank/DDBJ databases">
        <title>Genomic Encyclopedia of Archaeal and Bacterial Type Strains, Phase II (KMG-II): from individual species to whole genera.</title>
        <authorList>
            <person name="Goeker M."/>
        </authorList>
    </citation>
    <scope>NUCLEOTIDE SEQUENCE [LARGE SCALE GENOMIC DNA]</scope>
    <source>
        <strain evidence="1 2">DSM 2261</strain>
    </source>
</reference>
<dbReference type="Gene3D" id="3.40.390.10">
    <property type="entry name" value="Collagenase (Catalytic Domain)"/>
    <property type="match status" value="1"/>
</dbReference>
<dbReference type="EMBL" id="QUMU01000004">
    <property type="protein sequence ID" value="REG32914.1"/>
    <property type="molecule type" value="Genomic_DNA"/>
</dbReference>
<dbReference type="SUPFAM" id="SSF55486">
    <property type="entry name" value="Metalloproteases ('zincins'), catalytic domain"/>
    <property type="match status" value="1"/>
</dbReference>
<evidence type="ECO:0000313" key="2">
    <source>
        <dbReference type="Proteomes" id="UP000256345"/>
    </source>
</evidence>
<accession>A0ABX9K492</accession>
<evidence type="ECO:0000313" key="1">
    <source>
        <dbReference type="EMBL" id="REG32914.1"/>
    </source>
</evidence>
<gene>
    <name evidence="1" type="ORF">ATI61_104204</name>
</gene>
<organism evidence="1 2">
    <name type="scientific">Archangium gephyra</name>
    <dbReference type="NCBI Taxonomy" id="48"/>
    <lineage>
        <taxon>Bacteria</taxon>
        <taxon>Pseudomonadati</taxon>
        <taxon>Myxococcota</taxon>
        <taxon>Myxococcia</taxon>
        <taxon>Myxococcales</taxon>
        <taxon>Cystobacterineae</taxon>
        <taxon>Archangiaceae</taxon>
        <taxon>Archangium</taxon>
    </lineage>
</organism>
<sequence length="249" mass="28347">MSLPPEAEVPSRSRRTPGWIGLGWVAVLSVVAWHHIPRAHANHTHTGGTQLHIATIHGNNGTSTTPGDQDEQYCVQSRTASIDGTRMANFIEETLVKLSTIWDGTASWRVDLWRASKFCFDYDSATRATIEYEYHIKDDWTEVSLCGTYYSCVVFDNAVYDGYHTHYKWGYSYLQTEHVNGYDTRARKFINHETGHILGLKDPDYYGHCLNSVMHNDLYSSMGCTDPVWYPTANDKNSVTRIADRANTW</sequence>
<comment type="caution">
    <text evidence="1">The sequence shown here is derived from an EMBL/GenBank/DDBJ whole genome shotgun (WGS) entry which is preliminary data.</text>
</comment>
<dbReference type="Proteomes" id="UP000256345">
    <property type="component" value="Unassembled WGS sequence"/>
</dbReference>
<name>A0ABX9K492_9BACT</name>
<protein>
    <submittedName>
        <fullName evidence="1">Uncharacterized protein</fullName>
    </submittedName>
</protein>
<keyword evidence="2" id="KW-1185">Reference proteome</keyword>
<dbReference type="RefSeq" id="WP_047855228.1">
    <property type="nucleotide sequence ID" value="NZ_CP011509.1"/>
</dbReference>
<proteinExistence type="predicted"/>
<dbReference type="InterPro" id="IPR024079">
    <property type="entry name" value="MetalloPept_cat_dom_sf"/>
</dbReference>